<accession>A0AAX2S5H8</accession>
<evidence type="ECO:0008006" key="4">
    <source>
        <dbReference type="Google" id="ProtNLM"/>
    </source>
</evidence>
<comment type="caution">
    <text evidence="2">The sequence shown here is derived from an EMBL/GenBank/DDBJ whole genome shotgun (WGS) entry which is preliminary data.</text>
</comment>
<proteinExistence type="predicted"/>
<reference evidence="2 3" key="1">
    <citation type="submission" date="2019-03" db="EMBL/GenBank/DDBJ databases">
        <title>Horizontal Gene Transfer Machinery in Histophilus somni.</title>
        <authorList>
            <person name="Mostafa Nazari M."/>
            <person name="Liljebjelke K."/>
        </authorList>
    </citation>
    <scope>NUCLEOTIDE SEQUENCE [LARGE SCALE GENOMIC DNA]</scope>
    <source>
        <strain evidence="2 3">UOC-EPH-KLM-04</strain>
    </source>
</reference>
<dbReference type="EMBL" id="SNRV01000001">
    <property type="protein sequence ID" value="TEW31406.1"/>
    <property type="molecule type" value="Genomic_DNA"/>
</dbReference>
<evidence type="ECO:0000313" key="3">
    <source>
        <dbReference type="Proteomes" id="UP000297565"/>
    </source>
</evidence>
<dbReference type="AlphaFoldDB" id="A0AAX2S5H8"/>
<keyword evidence="1" id="KW-0732">Signal</keyword>
<feature type="signal peptide" evidence="1">
    <location>
        <begin position="1"/>
        <end position="23"/>
    </location>
</feature>
<dbReference type="Proteomes" id="UP000297565">
    <property type="component" value="Unassembled WGS sequence"/>
</dbReference>
<sequence>MKKTLIVLTVTALLTACSSPTISVINPSCAGFAVIKASRQDTTETLRQIMVHNATYREICEKDKVQNDR</sequence>
<evidence type="ECO:0000256" key="1">
    <source>
        <dbReference type="SAM" id="SignalP"/>
    </source>
</evidence>
<dbReference type="PROSITE" id="PS51257">
    <property type="entry name" value="PROKAR_LIPOPROTEIN"/>
    <property type="match status" value="1"/>
</dbReference>
<feature type="chain" id="PRO_5043623500" description="Lipoprotein" evidence="1">
    <location>
        <begin position="24"/>
        <end position="69"/>
    </location>
</feature>
<protein>
    <recommendedName>
        <fullName evidence="4">Lipoprotein</fullName>
    </recommendedName>
</protein>
<gene>
    <name evidence="2" type="ORF">E2R48_00665</name>
</gene>
<name>A0AAX2S5H8_HISSO</name>
<organism evidence="2 3">
    <name type="scientific">Histophilus somni</name>
    <name type="common">Haemophilus somnus</name>
    <dbReference type="NCBI Taxonomy" id="731"/>
    <lineage>
        <taxon>Bacteria</taxon>
        <taxon>Pseudomonadati</taxon>
        <taxon>Pseudomonadota</taxon>
        <taxon>Gammaproteobacteria</taxon>
        <taxon>Pasteurellales</taxon>
        <taxon>Pasteurellaceae</taxon>
        <taxon>Histophilus</taxon>
    </lineage>
</organism>
<evidence type="ECO:0000313" key="2">
    <source>
        <dbReference type="EMBL" id="TEW31406.1"/>
    </source>
</evidence>